<gene>
    <name evidence="2" type="ORF">METZ01_LOCUS449759</name>
</gene>
<evidence type="ECO:0000256" key="1">
    <source>
        <dbReference type="SAM" id="MobiDB-lite"/>
    </source>
</evidence>
<sequence length="220" mass="24242">MITIKGKVNKIILGLTSVGIVILLMLPASLSAHHYRYGTMSWEPVSDNGTHITIRLKMQNGWSANHGHFRINTDYSNAKTSGITWGAGLWVEGHIGSIKADYYQIAWGDGTDNTTMDHKIISRDNVTTRNDDCEEDNENNIICIDSTISEVGVYSSSVWTTGLTHTYPDNGTTEYVIYWTSPGRASVENDNGNDWRNETKVNIGGAYDNNTSPVSAVPPV</sequence>
<evidence type="ECO:0000313" key="2">
    <source>
        <dbReference type="EMBL" id="SVD96905.1"/>
    </source>
</evidence>
<feature type="region of interest" description="Disordered" evidence="1">
    <location>
        <begin position="201"/>
        <end position="220"/>
    </location>
</feature>
<reference evidence="2" key="1">
    <citation type="submission" date="2018-05" db="EMBL/GenBank/DDBJ databases">
        <authorList>
            <person name="Lanie J.A."/>
            <person name="Ng W.-L."/>
            <person name="Kazmierczak K.M."/>
            <person name="Andrzejewski T.M."/>
            <person name="Davidsen T.M."/>
            <person name="Wayne K.J."/>
            <person name="Tettelin H."/>
            <person name="Glass J.I."/>
            <person name="Rusch D."/>
            <person name="Podicherti R."/>
            <person name="Tsui H.-C.T."/>
            <person name="Winkler M.E."/>
        </authorList>
    </citation>
    <scope>NUCLEOTIDE SEQUENCE</scope>
</reference>
<organism evidence="2">
    <name type="scientific">marine metagenome</name>
    <dbReference type="NCBI Taxonomy" id="408172"/>
    <lineage>
        <taxon>unclassified sequences</taxon>
        <taxon>metagenomes</taxon>
        <taxon>ecological metagenomes</taxon>
    </lineage>
</organism>
<proteinExistence type="predicted"/>
<dbReference type="AlphaFoldDB" id="A0A382ZP87"/>
<name>A0A382ZP87_9ZZZZ</name>
<dbReference type="EMBL" id="UINC01185281">
    <property type="protein sequence ID" value="SVD96905.1"/>
    <property type="molecule type" value="Genomic_DNA"/>
</dbReference>
<accession>A0A382ZP87</accession>
<protein>
    <submittedName>
        <fullName evidence="2">Uncharacterized protein</fullName>
    </submittedName>
</protein>
<feature type="non-terminal residue" evidence="2">
    <location>
        <position position="220"/>
    </location>
</feature>